<dbReference type="InterPro" id="IPR002372">
    <property type="entry name" value="PQQ_rpt_dom"/>
</dbReference>
<evidence type="ECO:0000313" key="3">
    <source>
        <dbReference type="Proteomes" id="UP000184465"/>
    </source>
</evidence>
<dbReference type="SMART" id="SM00564">
    <property type="entry name" value="PQQ"/>
    <property type="match status" value="6"/>
</dbReference>
<dbReference type="SUPFAM" id="SSF49373">
    <property type="entry name" value="Invasin/intimin cell-adhesion fragments"/>
    <property type="match status" value="4"/>
</dbReference>
<sequence length="2372" mass="266121">GLDSSNHRRIRLNVKEYLEVGKTYQIQIWNEVSQDDWQILENIEFNVGEVGKYDLKLNKTIIRQDNYGDGFINAKIHNGVVYGIRNDSNSSVKEHYCVVYAFDLYGNQLWKRRLDNVFIGAMGTCWPVFGQDNTIYIQASKYDTTKTLVFALNPDGSIKWQKEIDGERPLKTSPSIIENQLIIGLQNNVYSINIDDPDVINWQYSINNSGLDNDINRYEITYPPIVDDNGNIYLTILGKTNSVKDSKIQVLDRNGNEKWDYISSSRLTEPVIKDNSTLYVADETCMLNALNTDDGNIVHDDPLNGYEITEDSSYRVQSIEIGNDNTLYALLSNQYFYNIIAIAPDGIEKYFYNDKGCSNIVENDGYVYYTVLKGDISGGDTIVAIDPNGRKAAEIPAFGSSTASYKTIYVDGNVLVGARGHDATIVIAKIQKEIKETPASIEILEKNKKFGVYLEETLAVCVKNLDGKAMVGEELEWESSDHSIVEVDEAGRFRCHKKGHVDITVRIKGTNIADTASIEVIEKDPVPFSLEILSEEDEPVDALTVEYKIPYQFKARVKDQYGNIMEDERVSWDSIINFNQCVDENGLFNPKAIGTYTLTVKSVSNNTLTEQIAVTIERKPDIYGGIFPKEIVMTVPGSIKAIPVSQYDEAIEFDSISWTSSNEDVAIIDDEGVITALDYGTTTIAGEIEGIIKNRKVKVVPSFGYEWEREYKDIQKYMEQDNDNTIYFIDEDIMDRLISINPDGNQNWALCVDKYINFVKVGLENNIYCLTKDASQNQYVALIKSQIDSNGKTIGNVEWKTKLDVRGQLIRNIQQASDGTIYVVDDDNTNSRLLAIDSEGGIKWTLEFGPKTVRDFKLDADENIICITGRRDNTSIVNIADEGNKANITNQYEIEGDIWFKVRNGNLQIDSNGVIYGYFQDEDNKFGVCAVEKGAIKWKYYFNDRNVESRYPKLKLSDANILYFTSEFLDNSIVYAIDTQGNEIWKKELKDLVNIENCMYCEGDFTVDSNGNIYLPIIEKEASGWHKNSVRSIIAKIDINGEIIKYISYDIDKYGEFSYIFSNNSNDSVYVIGKIKANGKHLIKFSFRNNNQELKVDDIKITGYKNSIITGDYLNLKADVYSQFGSLMVDEEVIWKSDKEEIAIVDSNGCVSGLKAGKVVITATSVTNPDVKEEYHITVVDSGQYHISMDTINQKTQKVIDYYKKEGIQSDWMAFALGAVGEDINSEVYQSNGKRYIDNLWDRISASDDLGEITEYERTTMAILAAGYDPHNFAGMNLIERIYSYGSLAQGNNAAIWALIALDAANAEVPEGHNYYTQEFLVDYLLEHKAGDGWAYSGNAPDPDMTGMALYALAPYIERSDVKASVDEAVQWLKTAQKENGSFSFSLNNEEEQAVNTESTAQVILGLTAIGIDPQEEDFTRGEGNPVSAMLSNQLPDGSFEHLKGKGSDGLATNQALQALAALKDFYKNGKSTIFYHIPYNSNMSRATLRIEGKNRTILPQTEVTVALGETKLLDAIKEALDQENIDYEADNGQIATIEGEEGWQWIVNKDTKRYTLNTVLEGGEEIIVLDDKIVNPVVTRLRAETTSVEEQEEFTVRLEKYDIAQNNFVPAVDEEITFAGEVKTTDSEGKVTFKATEEGSFYIKAETKNNLIRPIPVQIIVKGTSNPEQNPSGIKHIKIDTVNTSLRLGDKPLLTVKAFDSNNEEVSAGDIVWSSSNENVIKIDNKISGKLITLSEGTATITAALKENYDIRDSITFTVAPNTREVYIRIEGYGHTVLPRTKINVPLFDLTDYLGKASGSSSTPSDGWGVEKFDAPTNAHAVVKALENIGVSYDFQDYGWSIYMSMIDGDREFDHGPMSGWMFKVNDINPPVGSNAVKLNNGDDIIWYYGAYGFNTVYTKLYTEKTLVKVGEEVNIRLDGLGKSVEGSIILVNGSEYKIDDEIIKVGKDGKAVLVFDKEGSYEISAIRYKNGSGKIDIVRPIPVTIRVTDEQEIDEEIPIIKVNGITDNMSVEEENISFSIKVTDNKGEEIIPVVRLNGAEISGINGSYNIKLKEGKNIIEIEAVDDKGNTAISIYKIIYEVLDIPEEIEEALEKVDIPIGNQEELKEDQETVYVLVTEEKMTKEESQELEEELNKNKVAMEGEFDGTKNLQMTDPMGEVKLILLADALKKPVKIRVEERTNNNEASEEVVSSIYEFGPSGIKFEKPIYIRLKVPVANKEASNLALGWFNEETGKWIPVPAVIDPKTGEIIGKTNHFTKFAVVDKTMLPRIYAARIGKEAFKKGEEAKLRLRIMNNDSVDRNVMLIMVLYDKENNISKWTFTSEKIKIGQIKELKTVLTIPKKGEYKVKAMIWDDMESMKALSPVIKVDVE</sequence>
<feature type="domain" description="BIG2" evidence="1">
    <location>
        <begin position="1674"/>
        <end position="1756"/>
    </location>
</feature>
<dbReference type="InterPro" id="IPR013783">
    <property type="entry name" value="Ig-like_fold"/>
</dbReference>
<dbReference type="InterPro" id="IPR027954">
    <property type="entry name" value="Transcobalamin-like_C"/>
</dbReference>
<dbReference type="SUPFAM" id="SSF50998">
    <property type="entry name" value="Quinoprotein alcohol dehydrogenase-like"/>
    <property type="match status" value="1"/>
</dbReference>
<dbReference type="InterPro" id="IPR011047">
    <property type="entry name" value="Quinoprotein_ADH-like_sf"/>
</dbReference>
<dbReference type="Pfam" id="PF02368">
    <property type="entry name" value="Big_2"/>
    <property type="match status" value="1"/>
</dbReference>
<dbReference type="SUPFAM" id="SSF48239">
    <property type="entry name" value="Terpenoid cyclases/Protein prenyltransferases"/>
    <property type="match status" value="1"/>
</dbReference>
<name>A0A1M6S898_PARC5</name>
<dbReference type="Pfam" id="PF13360">
    <property type="entry name" value="PQQ_2"/>
    <property type="match status" value="1"/>
</dbReference>
<dbReference type="Gene3D" id="2.60.40.1080">
    <property type="match status" value="4"/>
</dbReference>
<dbReference type="SMART" id="SM00635">
    <property type="entry name" value="BID_2"/>
    <property type="match status" value="4"/>
</dbReference>
<feature type="domain" description="BIG2" evidence="1">
    <location>
        <begin position="437"/>
        <end position="517"/>
    </location>
</feature>
<dbReference type="Gene3D" id="2.170.130.30">
    <property type="match status" value="1"/>
</dbReference>
<feature type="non-terminal residue" evidence="2">
    <location>
        <position position="1"/>
    </location>
</feature>
<dbReference type="CDD" id="cd00688">
    <property type="entry name" value="ISOPREN_C2_like"/>
    <property type="match status" value="1"/>
</dbReference>
<dbReference type="Gene3D" id="2.60.40.10">
    <property type="entry name" value="Immunoglobulins"/>
    <property type="match status" value="1"/>
</dbReference>
<accession>A0A1M6S898</accession>
<evidence type="ECO:0000313" key="2">
    <source>
        <dbReference type="EMBL" id="SHK40881.1"/>
    </source>
</evidence>
<dbReference type="InterPro" id="IPR015943">
    <property type="entry name" value="WD40/YVTN_repeat-like_dom_sf"/>
</dbReference>
<dbReference type="EMBL" id="FRAG01000056">
    <property type="protein sequence ID" value="SHK40881.1"/>
    <property type="molecule type" value="Genomic_DNA"/>
</dbReference>
<feature type="domain" description="BIG2" evidence="1">
    <location>
        <begin position="620"/>
        <end position="702"/>
    </location>
</feature>
<gene>
    <name evidence="2" type="ORF">SAMN02745912_03220</name>
</gene>
<dbReference type="PANTHER" id="PTHR34512:SF30">
    <property type="entry name" value="OUTER MEMBRANE PROTEIN ASSEMBLY FACTOR BAMB"/>
    <property type="match status" value="1"/>
</dbReference>
<dbReference type="Pfam" id="PF14478">
    <property type="entry name" value="DUF4430"/>
    <property type="match status" value="1"/>
</dbReference>
<protein>
    <submittedName>
        <fullName evidence="2">Outer membrane protein assembly factor BamB, contains PQQ-like beta-propeller repeat</fullName>
    </submittedName>
</protein>
<keyword evidence="3" id="KW-1185">Reference proteome</keyword>
<feature type="domain" description="BIG2" evidence="1">
    <location>
        <begin position="1095"/>
        <end position="1174"/>
    </location>
</feature>
<dbReference type="InterPro" id="IPR008964">
    <property type="entry name" value="Invasin/intimin_cell_adhesion"/>
</dbReference>
<dbReference type="InterPro" id="IPR003343">
    <property type="entry name" value="Big_2"/>
</dbReference>
<dbReference type="InterPro" id="IPR008930">
    <property type="entry name" value="Terpenoid_cyclase/PrenylTrfase"/>
</dbReference>
<evidence type="ECO:0000259" key="1">
    <source>
        <dbReference type="SMART" id="SM00635"/>
    </source>
</evidence>
<dbReference type="SUPFAM" id="SSF63829">
    <property type="entry name" value="Calcium-dependent phosphotriesterase"/>
    <property type="match status" value="1"/>
</dbReference>
<dbReference type="RefSeq" id="WP_073152387.1">
    <property type="nucleotide sequence ID" value="NZ_FRAG01000056.1"/>
</dbReference>
<dbReference type="OrthoDB" id="2356646at2"/>
<dbReference type="Gene3D" id="2.60.220.30">
    <property type="match status" value="1"/>
</dbReference>
<organism evidence="2 3">
    <name type="scientific">Paramaledivibacter caminithermalis (strain DSM 15212 / CIP 107654 / DViRD3)</name>
    <name type="common">Clostridium caminithermale</name>
    <dbReference type="NCBI Taxonomy" id="1121301"/>
    <lineage>
        <taxon>Bacteria</taxon>
        <taxon>Bacillati</taxon>
        <taxon>Bacillota</taxon>
        <taxon>Clostridia</taxon>
        <taxon>Peptostreptococcales</taxon>
        <taxon>Caminicellaceae</taxon>
        <taxon>Paramaledivibacter</taxon>
    </lineage>
</organism>
<reference evidence="2 3" key="1">
    <citation type="submission" date="2016-11" db="EMBL/GenBank/DDBJ databases">
        <authorList>
            <person name="Jaros S."/>
            <person name="Januszkiewicz K."/>
            <person name="Wedrychowicz H."/>
        </authorList>
    </citation>
    <scope>NUCLEOTIDE SEQUENCE [LARGE SCALE GENOMIC DNA]</scope>
    <source>
        <strain evidence="2 3">DSM 15212</strain>
    </source>
</reference>
<proteinExistence type="predicted"/>
<dbReference type="Gene3D" id="1.50.10.20">
    <property type="match status" value="1"/>
</dbReference>
<dbReference type="Proteomes" id="UP000184465">
    <property type="component" value="Unassembled WGS sequence"/>
</dbReference>
<dbReference type="PANTHER" id="PTHR34512">
    <property type="entry name" value="CELL SURFACE PROTEIN"/>
    <property type="match status" value="1"/>
</dbReference>
<dbReference type="Gene3D" id="2.130.10.10">
    <property type="entry name" value="YVTN repeat-like/Quinoprotein amine dehydrogenase"/>
    <property type="match status" value="1"/>
</dbReference>
<dbReference type="STRING" id="1121301.SAMN02745912_03220"/>
<dbReference type="InterPro" id="IPR018391">
    <property type="entry name" value="PQQ_b-propeller_rpt"/>
</dbReference>